<sequence>MEWKSDLFTCFREKLNYSEREVGYEPTITVIEVAPGEPTDQVGLGVPGQQRGSKNKMLAGSTTPICALTVKSSYELVHDSDRNCLHIELDISEHPTLKYTTGDHFGIWPTNPDIEVDRLLNVLGLSNKRESKIIIKELDDAANLAIPPVTTVEALFRCYLEISAVVPRMLLQSLAHFAPTNVAKNFVTHLSKDKDSYAKLQSKYCVNIGRLLEMASGGEVWHIPISFFIESVRPMQPRYYSIASSSVVQPREVAITVVISSTRVHEGSDERIFGLATNYLLAKALALGKPPQVHPHGLTYALDGPSNSLQGGKLYGHIRKSKFKLPISTSHAMIMFAAGTGIAPFRGFLHELARLKLIGRPIGKLMLFFGCRNENEDFLYKPELERLQQELEGNLIIVTAFSRPWNGEPKAYVQDRIDKHDVEICSMIDDSDVHIYICGSSQMAKAVSYKLESLVKMEKCWSEKDWATWIGRQRRTNRWQEDVWG</sequence>
<organism evidence="1 2">
    <name type="scientific">Lipomyces orientalis</name>
    <dbReference type="NCBI Taxonomy" id="1233043"/>
    <lineage>
        <taxon>Eukaryota</taxon>
        <taxon>Fungi</taxon>
        <taxon>Dikarya</taxon>
        <taxon>Ascomycota</taxon>
        <taxon>Saccharomycotina</taxon>
        <taxon>Lipomycetes</taxon>
        <taxon>Lipomycetales</taxon>
        <taxon>Lipomycetaceae</taxon>
        <taxon>Lipomyces</taxon>
    </lineage>
</organism>
<reference evidence="2" key="1">
    <citation type="journal article" date="2024" name="Front. Bioeng. Biotechnol.">
        <title>Genome-scale model development and genomic sequencing of the oleaginous clade Lipomyces.</title>
        <authorList>
            <person name="Czajka J.J."/>
            <person name="Han Y."/>
            <person name="Kim J."/>
            <person name="Mondo S.J."/>
            <person name="Hofstad B.A."/>
            <person name="Robles A."/>
            <person name="Haridas S."/>
            <person name="Riley R."/>
            <person name="LaButti K."/>
            <person name="Pangilinan J."/>
            <person name="Andreopoulos W."/>
            <person name="Lipzen A."/>
            <person name="Yan J."/>
            <person name="Wang M."/>
            <person name="Ng V."/>
            <person name="Grigoriev I.V."/>
            <person name="Spatafora J.W."/>
            <person name="Magnuson J.K."/>
            <person name="Baker S.E."/>
            <person name="Pomraning K.R."/>
        </authorList>
    </citation>
    <scope>NUCLEOTIDE SEQUENCE [LARGE SCALE GENOMIC DNA]</scope>
    <source>
        <strain evidence="2">CBS 10300</strain>
    </source>
</reference>
<dbReference type="Proteomes" id="UP001489719">
    <property type="component" value="Unassembled WGS sequence"/>
</dbReference>
<proteinExistence type="predicted"/>
<evidence type="ECO:0000313" key="2">
    <source>
        <dbReference type="Proteomes" id="UP001489719"/>
    </source>
</evidence>
<gene>
    <name evidence="1" type="ORF">V1517DRAFT_332333</name>
</gene>
<protein>
    <submittedName>
        <fullName evidence="1">NADPH-cytochrome P450 reductase</fullName>
    </submittedName>
</protein>
<name>A0ACC3TFQ3_9ASCO</name>
<keyword evidence="2" id="KW-1185">Reference proteome</keyword>
<evidence type="ECO:0000313" key="1">
    <source>
        <dbReference type="EMBL" id="KAK9319500.1"/>
    </source>
</evidence>
<accession>A0ACC3TFQ3</accession>
<comment type="caution">
    <text evidence="1">The sequence shown here is derived from an EMBL/GenBank/DDBJ whole genome shotgun (WGS) entry which is preliminary data.</text>
</comment>
<dbReference type="EMBL" id="MU970182">
    <property type="protein sequence ID" value="KAK9319500.1"/>
    <property type="molecule type" value="Genomic_DNA"/>
</dbReference>